<accession>A0AAN7RSJ8</accession>
<dbReference type="Proteomes" id="UP001333110">
    <property type="component" value="Unassembled WGS sequence"/>
</dbReference>
<proteinExistence type="predicted"/>
<name>A0AAN7RSJ8_MYCAM</name>
<keyword evidence="2" id="KW-1185">Reference proteome</keyword>
<organism evidence="1 2">
    <name type="scientific">Mycteria americana</name>
    <name type="common">Wood stork</name>
    <dbReference type="NCBI Taxonomy" id="33587"/>
    <lineage>
        <taxon>Eukaryota</taxon>
        <taxon>Metazoa</taxon>
        <taxon>Chordata</taxon>
        <taxon>Craniata</taxon>
        <taxon>Vertebrata</taxon>
        <taxon>Euteleostomi</taxon>
        <taxon>Archelosauria</taxon>
        <taxon>Archosauria</taxon>
        <taxon>Dinosauria</taxon>
        <taxon>Saurischia</taxon>
        <taxon>Theropoda</taxon>
        <taxon>Coelurosauria</taxon>
        <taxon>Aves</taxon>
        <taxon>Neognathae</taxon>
        <taxon>Neoaves</taxon>
        <taxon>Aequornithes</taxon>
        <taxon>Ciconiiformes</taxon>
        <taxon>Ciconiidae</taxon>
        <taxon>Mycteria</taxon>
    </lineage>
</organism>
<comment type="caution">
    <text evidence="1">The sequence shown here is derived from an EMBL/GenBank/DDBJ whole genome shotgun (WGS) entry which is preliminary data.</text>
</comment>
<evidence type="ECO:0000313" key="1">
    <source>
        <dbReference type="EMBL" id="KAK4818689.1"/>
    </source>
</evidence>
<dbReference type="EMBL" id="JAUNZN010000007">
    <property type="protein sequence ID" value="KAK4818689.1"/>
    <property type="molecule type" value="Genomic_DNA"/>
</dbReference>
<dbReference type="AlphaFoldDB" id="A0AAN7RSJ8"/>
<evidence type="ECO:0000313" key="2">
    <source>
        <dbReference type="Proteomes" id="UP001333110"/>
    </source>
</evidence>
<sequence>MKQALVAFLQDSQGHSHNDMVSWDELTVLALYEDIGALVLLREVTVVVSHRLNLLADRLVPVDALDRLAELNDRLGNGAGQNLHNFNETASLCVIRIGLDTFAHYVPCKDAHTVLALSVDWFTSLEELLSQVIDLPETGQKDGQSLGHATTGVSEENMWYKQAEAKILPQPQDSSNYPSRSGEEGGKIMNTRHGHHTLGNLPMLVPPSFKGLTIALSSAGPAQRNSKDLEQAGGRSSFLQQVVCRLDTGSWNKPLSPTPVLLPSFAGSYQARAGSRSWQRRPVLTAHRNWKCWSEAAPGRFYSSLLLQPLQKKGWDSFKGCSEDWIQPYMNSVPQGTASTDADSIQHLN</sequence>
<protein>
    <submittedName>
        <fullName evidence="1">Uncharacterized protein</fullName>
    </submittedName>
</protein>
<gene>
    <name evidence="1" type="ORF">QYF61_017910</name>
</gene>
<reference evidence="1 2" key="1">
    <citation type="journal article" date="2023" name="J. Hered.">
        <title>Chromosome-level genome of the wood stork (Mycteria americana) provides insight into avian chromosome evolution.</title>
        <authorList>
            <person name="Flamio R. Jr."/>
            <person name="Ramstad K.M."/>
        </authorList>
    </citation>
    <scope>NUCLEOTIDE SEQUENCE [LARGE SCALE GENOMIC DNA]</scope>
    <source>
        <strain evidence="1">JAX WOST 10</strain>
    </source>
</reference>